<gene>
    <name evidence="1" type="ORF">LSS_01982</name>
</gene>
<organism evidence="1 2">
    <name type="scientific">Leptospira santarosai serovar Shermani str. LT 821</name>
    <dbReference type="NCBI Taxonomy" id="758847"/>
    <lineage>
        <taxon>Bacteria</taxon>
        <taxon>Pseudomonadati</taxon>
        <taxon>Spirochaetota</taxon>
        <taxon>Spirochaetia</taxon>
        <taxon>Leptospirales</taxon>
        <taxon>Leptospiraceae</taxon>
        <taxon>Leptospira</taxon>
    </lineage>
</organism>
<dbReference type="KEGG" id="lst:LSS_01982"/>
<dbReference type="EMBL" id="CP006694">
    <property type="protein sequence ID" value="EKT88552.1"/>
    <property type="molecule type" value="Genomic_DNA"/>
</dbReference>
<reference evidence="1 2" key="2">
    <citation type="journal article" date="2014" name="Emerg. Microbes Infect.">
        <title>Potential impact on kidney infection: a whole-genome analysis of Leptospira santarosai serovar Shermani.</title>
        <authorList>
            <person name="Chou L.F."/>
            <person name="Chen T.W."/>
            <person name="Ko Y.C."/>
            <person name="Pan M.J."/>
            <person name="Tian Y.C."/>
            <person name="Chiu C.H."/>
            <person name="Tang P."/>
            <person name="Hung C.C."/>
            <person name="Yang C.W."/>
        </authorList>
    </citation>
    <scope>NUCLEOTIDE SEQUENCE</scope>
    <source>
        <strain evidence="1 2">LT 821</strain>
    </source>
</reference>
<dbReference type="Proteomes" id="UP000035800">
    <property type="component" value="Chromosome I"/>
</dbReference>
<proteinExistence type="predicted"/>
<dbReference type="PATRIC" id="fig|758847.3.peg.408"/>
<protein>
    <submittedName>
        <fullName evidence="1">Uncharacterized protein</fullName>
    </submittedName>
</protein>
<reference evidence="1 2" key="1">
    <citation type="journal article" date="2012" name="Gene">
        <title>Sequence of Leptospira santarosai serovar Shermani genome and prediction of virulence-associated genes.</title>
        <authorList>
            <person name="Chou L.F."/>
            <person name="Chen Y.T."/>
            <person name="Lu C.W."/>
            <person name="Ko Y.C."/>
            <person name="Tang C.Y."/>
            <person name="Pan M.J."/>
            <person name="Tian Y.C."/>
            <person name="Chiu C.H."/>
            <person name="Hung C.C."/>
            <person name="Yang C.W."/>
        </authorList>
    </citation>
    <scope>NUCLEOTIDE SEQUENCE [LARGE SCALE GENOMIC DNA]</scope>
    <source>
        <strain evidence="1">LT 821</strain>
    </source>
</reference>
<evidence type="ECO:0000313" key="2">
    <source>
        <dbReference type="Proteomes" id="UP000035800"/>
    </source>
</evidence>
<dbReference type="AlphaFoldDB" id="K8YE37"/>
<name>K8YE37_9LEPT</name>
<accession>K8YE37</accession>
<evidence type="ECO:0000313" key="1">
    <source>
        <dbReference type="EMBL" id="EKT88552.1"/>
    </source>
</evidence>
<sequence length="56" mass="6574">MRNENPYRNFWVLREVGKCVELGKRKRAQSEKEKNKCSVGGFDQIERELKSATDSK</sequence>